<dbReference type="InterPro" id="IPR016040">
    <property type="entry name" value="NAD(P)-bd_dom"/>
</dbReference>
<dbReference type="InterPro" id="IPR051604">
    <property type="entry name" value="Ergot_Alk_Oxidoreductase"/>
</dbReference>
<dbReference type="AlphaFoldDB" id="A0A934QNH5"/>
<name>A0A934QNH5_9PSEU</name>
<organism evidence="2 3">
    <name type="scientific">Prauserella cavernicola</name>
    <dbReference type="NCBI Taxonomy" id="2800127"/>
    <lineage>
        <taxon>Bacteria</taxon>
        <taxon>Bacillati</taxon>
        <taxon>Actinomycetota</taxon>
        <taxon>Actinomycetes</taxon>
        <taxon>Pseudonocardiales</taxon>
        <taxon>Pseudonocardiaceae</taxon>
        <taxon>Prauserella</taxon>
    </lineage>
</organism>
<dbReference type="RefSeq" id="WP_200314095.1">
    <property type="nucleotide sequence ID" value="NZ_JAENJH010000001.1"/>
</dbReference>
<proteinExistence type="predicted"/>
<dbReference type="Gene3D" id="3.40.50.720">
    <property type="entry name" value="NAD(P)-binding Rossmann-like Domain"/>
    <property type="match status" value="1"/>
</dbReference>
<evidence type="ECO:0000313" key="3">
    <source>
        <dbReference type="Proteomes" id="UP000635245"/>
    </source>
</evidence>
<comment type="caution">
    <text evidence="2">The sequence shown here is derived from an EMBL/GenBank/DDBJ whole genome shotgun (WGS) entry which is preliminary data.</text>
</comment>
<accession>A0A934QNH5</accession>
<dbReference type="PANTHER" id="PTHR43162">
    <property type="match status" value="1"/>
</dbReference>
<evidence type="ECO:0000313" key="2">
    <source>
        <dbReference type="EMBL" id="MBK1783063.1"/>
    </source>
</evidence>
<sequence>MTILVTGATGNIGRMVVDELSGRGLKVRALTTNPAKAALPDDVEVFRGYVGKPETMTAALEGVEKLYLPPIDTVDTIADMAKKAGVRHVVALTSILAADGNDDEYSLSFVAIERALRDSGLDWTFLRPGAFMENTTNWVESVRTESMVRAPFPQSSDTATAMSDIAALAAVALSEAGHENQIYKLSGPEQTTIPGQVRALAEALGRDLRYVEQTKDEAKQEFLGGGVDDETAEWLLAGGPDLRVPVEHDFERATGRPPITYAEWARRNADLFR</sequence>
<dbReference type="Proteomes" id="UP000635245">
    <property type="component" value="Unassembled WGS sequence"/>
</dbReference>
<dbReference type="Gene3D" id="3.90.25.10">
    <property type="entry name" value="UDP-galactose 4-epimerase, domain 1"/>
    <property type="match status" value="1"/>
</dbReference>
<dbReference type="SUPFAM" id="SSF51735">
    <property type="entry name" value="NAD(P)-binding Rossmann-fold domains"/>
    <property type="match status" value="1"/>
</dbReference>
<reference evidence="2" key="1">
    <citation type="submission" date="2020-12" db="EMBL/GenBank/DDBJ databases">
        <title>Prauserella sp. ASG 168, a novel actinomycete isolated from cave rock.</title>
        <authorList>
            <person name="Suriyachadkun C."/>
        </authorList>
    </citation>
    <scope>NUCLEOTIDE SEQUENCE</scope>
    <source>
        <strain evidence="2">ASG 168</strain>
    </source>
</reference>
<dbReference type="InterPro" id="IPR036291">
    <property type="entry name" value="NAD(P)-bd_dom_sf"/>
</dbReference>
<dbReference type="Pfam" id="PF13460">
    <property type="entry name" value="NAD_binding_10"/>
    <property type="match status" value="1"/>
</dbReference>
<keyword evidence="3" id="KW-1185">Reference proteome</keyword>
<dbReference type="EMBL" id="JAENJH010000001">
    <property type="protein sequence ID" value="MBK1783063.1"/>
    <property type="molecule type" value="Genomic_DNA"/>
</dbReference>
<feature type="domain" description="NAD(P)-binding" evidence="1">
    <location>
        <begin position="7"/>
        <end position="173"/>
    </location>
</feature>
<dbReference type="PANTHER" id="PTHR43162:SF1">
    <property type="entry name" value="PRESTALK A DIFFERENTIATION PROTEIN A"/>
    <property type="match status" value="1"/>
</dbReference>
<evidence type="ECO:0000259" key="1">
    <source>
        <dbReference type="Pfam" id="PF13460"/>
    </source>
</evidence>
<protein>
    <submittedName>
        <fullName evidence="2">NAD(P)H-binding protein</fullName>
    </submittedName>
</protein>
<gene>
    <name evidence="2" type="ORF">JHE00_01910</name>
</gene>